<dbReference type="RefSeq" id="WP_316967385.1">
    <property type="nucleotide sequence ID" value="NZ_JARFPK010000054.1"/>
</dbReference>
<organism evidence="1 2">
    <name type="scientific">Candidatus Methanocrinis natronophilus</name>
    <dbReference type="NCBI Taxonomy" id="3033396"/>
    <lineage>
        <taxon>Archaea</taxon>
        <taxon>Methanobacteriati</taxon>
        <taxon>Methanobacteriota</taxon>
        <taxon>Stenosarchaea group</taxon>
        <taxon>Methanomicrobia</taxon>
        <taxon>Methanotrichales</taxon>
        <taxon>Methanotrichaceae</taxon>
        <taxon>Methanocrinis</taxon>
    </lineage>
</organism>
<evidence type="ECO:0000313" key="2">
    <source>
        <dbReference type="Proteomes" id="UP001220010"/>
    </source>
</evidence>
<reference evidence="1 2" key="1">
    <citation type="submission" date="2023-03" db="EMBL/GenBank/DDBJ databases">
        <title>WGS of Methanotrichaceae archaeon Mx.</title>
        <authorList>
            <person name="Sorokin D.Y."/>
            <person name="Merkel A.Y."/>
        </authorList>
    </citation>
    <scope>NUCLEOTIDE SEQUENCE [LARGE SCALE GENOMIC DNA]</scope>
    <source>
        <strain evidence="1 2">Mx</strain>
    </source>
</reference>
<dbReference type="EMBL" id="JARFPK010000054">
    <property type="protein sequence ID" value="MDF0591658.1"/>
    <property type="molecule type" value="Genomic_DNA"/>
</dbReference>
<name>A0ABT5XAI2_9EURY</name>
<accession>A0ABT5XAI2</accession>
<keyword evidence="2" id="KW-1185">Reference proteome</keyword>
<gene>
    <name evidence="1" type="ORF">P0O15_10860</name>
</gene>
<protein>
    <submittedName>
        <fullName evidence="1">Helix-turn-helix domain-containing protein</fullName>
    </submittedName>
</protein>
<proteinExistence type="predicted"/>
<comment type="caution">
    <text evidence="1">The sequence shown here is derived from an EMBL/GenBank/DDBJ whole genome shotgun (WGS) entry which is preliminary data.</text>
</comment>
<dbReference type="Proteomes" id="UP001220010">
    <property type="component" value="Unassembled WGS sequence"/>
</dbReference>
<sequence>MAKGGPVGDEEEKAILEALKAGRGVRAVAAEFDRAPSTISSVATRNGLDVAEHVLMKKRDLMRTCYNAEARIRLVGELLDKARSMLKTCDSSRDLQYLATSIAIGIDKRRLEEATDPSARGGEIRILFETMGGEEVEA</sequence>
<evidence type="ECO:0000313" key="1">
    <source>
        <dbReference type="EMBL" id="MDF0591658.1"/>
    </source>
</evidence>